<dbReference type="Proteomes" id="UP000001819">
    <property type="component" value="Chromosome 4"/>
</dbReference>
<evidence type="ECO:0000256" key="1">
    <source>
        <dbReference type="SAM" id="Phobius"/>
    </source>
</evidence>
<keyword evidence="1" id="KW-0812">Transmembrane</keyword>
<reference evidence="3" key="1">
    <citation type="submission" date="2025-08" db="UniProtKB">
        <authorList>
            <consortium name="RefSeq"/>
        </authorList>
    </citation>
    <scope>IDENTIFICATION</scope>
    <source>
        <strain evidence="3">MV-25-SWS-2005</strain>
        <tissue evidence="3">Whole body</tissue>
    </source>
</reference>
<keyword evidence="2" id="KW-1185">Reference proteome</keyword>
<evidence type="ECO:0000313" key="3">
    <source>
        <dbReference type="RefSeq" id="XP_002132914.2"/>
    </source>
</evidence>
<accession>A0A6I8UYJ8</accession>
<dbReference type="Pfam" id="PF16089">
    <property type="entry name" value="DUF4818"/>
    <property type="match status" value="1"/>
</dbReference>
<protein>
    <submittedName>
        <fullName evidence="3">Uncharacterized protein</fullName>
    </submittedName>
</protein>
<proteinExistence type="predicted"/>
<keyword evidence="1" id="KW-0472">Membrane</keyword>
<dbReference type="InParanoid" id="A0A6I8UYJ8"/>
<name>A0A6I8UYJ8_DROPS</name>
<dbReference type="InterPro" id="IPR032145">
    <property type="entry name" value="DUF4818"/>
</dbReference>
<keyword evidence="1" id="KW-1133">Transmembrane helix</keyword>
<organism evidence="2 3">
    <name type="scientific">Drosophila pseudoobscura pseudoobscura</name>
    <name type="common">Fruit fly</name>
    <dbReference type="NCBI Taxonomy" id="46245"/>
    <lineage>
        <taxon>Eukaryota</taxon>
        <taxon>Metazoa</taxon>
        <taxon>Ecdysozoa</taxon>
        <taxon>Arthropoda</taxon>
        <taxon>Hexapoda</taxon>
        <taxon>Insecta</taxon>
        <taxon>Pterygota</taxon>
        <taxon>Neoptera</taxon>
        <taxon>Endopterygota</taxon>
        <taxon>Diptera</taxon>
        <taxon>Brachycera</taxon>
        <taxon>Muscomorpha</taxon>
        <taxon>Ephydroidea</taxon>
        <taxon>Drosophilidae</taxon>
        <taxon>Drosophila</taxon>
        <taxon>Sophophora</taxon>
    </lineage>
</organism>
<gene>
    <name evidence="3" type="primary">LOC6903213</name>
</gene>
<feature type="transmembrane region" description="Helical" evidence="1">
    <location>
        <begin position="68"/>
        <end position="85"/>
    </location>
</feature>
<sequence length="187" mass="21658">MTNITPILFACYMHFTADFSPVKVYEDRAYWGSLVFFLAMMDLLYGNDILPKKWFRKAKLFRTMLETICVYLIAEIPVALFWIKLEGTIDIFLRLAAGRDGNRYVELEAITVGLGLFYWTTIVAQATHEEYRLHKALFRSCGMLLESFKELLDSFDKPKVRTTKIKAILQSSKNKCQCQCQGSGREH</sequence>
<dbReference type="AlphaFoldDB" id="A0A6I8UYJ8"/>
<evidence type="ECO:0000313" key="2">
    <source>
        <dbReference type="Proteomes" id="UP000001819"/>
    </source>
</evidence>
<feature type="transmembrane region" description="Helical" evidence="1">
    <location>
        <begin position="29"/>
        <end position="47"/>
    </location>
</feature>
<dbReference type="KEGG" id="dpo:6903213"/>
<dbReference type="RefSeq" id="XP_002132914.2">
    <property type="nucleotide sequence ID" value="XM_002132878.3"/>
</dbReference>